<feature type="non-terminal residue" evidence="1">
    <location>
        <position position="118"/>
    </location>
</feature>
<sequence length="118" mass="13428">MDFTNIDIKIHNEDQALLLLSTLSESYERFVTTMLYERTSIALDDIKAVLNSKELKKKVTGYHGSDSERPIARGKTNCLRELFITHRSTEGDRILMAGQTCDIAKVGRVRIEMYDGSE</sequence>
<accession>A0A2I0GTE3</accession>
<evidence type="ECO:0000313" key="1">
    <source>
        <dbReference type="EMBL" id="PKH77539.1"/>
    </source>
</evidence>
<dbReference type="EMBL" id="PGOL01044247">
    <property type="protein sequence ID" value="PKH77539.1"/>
    <property type="molecule type" value="Genomic_DNA"/>
</dbReference>
<name>A0A2I0GTE3_PUNGR</name>
<protein>
    <submittedName>
        <fullName evidence="1">Uncharacterized protein</fullName>
    </submittedName>
</protein>
<dbReference type="Pfam" id="PF14223">
    <property type="entry name" value="Retrotran_gag_2"/>
    <property type="match status" value="1"/>
</dbReference>
<dbReference type="AlphaFoldDB" id="A0A2I0GTE3"/>
<reference evidence="1 2" key="1">
    <citation type="submission" date="2017-11" db="EMBL/GenBank/DDBJ databases">
        <title>De-novo sequencing of pomegranate (Punica granatum L.) genome.</title>
        <authorList>
            <person name="Akparov Z."/>
            <person name="Amiraslanov A."/>
            <person name="Hajiyeva S."/>
            <person name="Abbasov M."/>
            <person name="Kaur K."/>
            <person name="Hamwieh A."/>
            <person name="Solovyev V."/>
            <person name="Salamov A."/>
            <person name="Braich B."/>
            <person name="Kosarev P."/>
            <person name="Mahmoud A."/>
            <person name="Hajiyev E."/>
            <person name="Babayeva S."/>
            <person name="Izzatullayeva V."/>
            <person name="Mammadov A."/>
            <person name="Mammadov A."/>
            <person name="Sharifova S."/>
            <person name="Ojaghi J."/>
            <person name="Eynullazada K."/>
            <person name="Bayramov B."/>
            <person name="Abdulazimova A."/>
            <person name="Shahmuradov I."/>
        </authorList>
    </citation>
    <scope>NUCLEOTIDE SEQUENCE [LARGE SCALE GENOMIC DNA]</scope>
    <source>
        <strain evidence="2">cv. AG2017</strain>
        <tissue evidence="1">Leaf</tissue>
    </source>
</reference>
<evidence type="ECO:0000313" key="2">
    <source>
        <dbReference type="Proteomes" id="UP000233551"/>
    </source>
</evidence>
<dbReference type="Proteomes" id="UP000233551">
    <property type="component" value="Unassembled WGS sequence"/>
</dbReference>
<comment type="caution">
    <text evidence="1">The sequence shown here is derived from an EMBL/GenBank/DDBJ whole genome shotgun (WGS) entry which is preliminary data.</text>
</comment>
<keyword evidence="2" id="KW-1185">Reference proteome</keyword>
<gene>
    <name evidence="1" type="ORF">CRG98_050021</name>
</gene>
<proteinExistence type="predicted"/>
<organism evidence="1 2">
    <name type="scientific">Punica granatum</name>
    <name type="common">Pomegranate</name>
    <dbReference type="NCBI Taxonomy" id="22663"/>
    <lineage>
        <taxon>Eukaryota</taxon>
        <taxon>Viridiplantae</taxon>
        <taxon>Streptophyta</taxon>
        <taxon>Embryophyta</taxon>
        <taxon>Tracheophyta</taxon>
        <taxon>Spermatophyta</taxon>
        <taxon>Magnoliopsida</taxon>
        <taxon>eudicotyledons</taxon>
        <taxon>Gunneridae</taxon>
        <taxon>Pentapetalae</taxon>
        <taxon>rosids</taxon>
        <taxon>malvids</taxon>
        <taxon>Myrtales</taxon>
        <taxon>Lythraceae</taxon>
        <taxon>Punica</taxon>
    </lineage>
</organism>